<dbReference type="RefSeq" id="WP_228344380.1">
    <property type="nucleotide sequence ID" value="NZ_CP046056.1"/>
</dbReference>
<evidence type="ECO:0000256" key="5">
    <source>
        <dbReference type="ARBA" id="ARBA00023125"/>
    </source>
</evidence>
<evidence type="ECO:0000256" key="1">
    <source>
        <dbReference type="ARBA" id="ARBA00022649"/>
    </source>
</evidence>
<evidence type="ECO:0000256" key="4">
    <source>
        <dbReference type="ARBA" id="ARBA00022695"/>
    </source>
</evidence>
<gene>
    <name evidence="8" type="ORF">GJQ55_07540</name>
</gene>
<feature type="domain" description="DarT" evidence="7">
    <location>
        <begin position="9"/>
        <end position="195"/>
    </location>
</feature>
<accession>A0A9X7UWH6</accession>
<evidence type="ECO:0000256" key="3">
    <source>
        <dbReference type="ARBA" id="ARBA00022679"/>
    </source>
</evidence>
<dbReference type="Pfam" id="PF14487">
    <property type="entry name" value="DarT"/>
    <property type="match status" value="1"/>
</dbReference>
<organism evidence="8 9">
    <name type="scientific">Venatoribacter cucullus</name>
    <dbReference type="NCBI Taxonomy" id="2661630"/>
    <lineage>
        <taxon>Bacteria</taxon>
        <taxon>Pseudomonadati</taxon>
        <taxon>Pseudomonadota</taxon>
        <taxon>Gammaproteobacteria</taxon>
        <taxon>Oceanospirillales</taxon>
        <taxon>Oceanospirillaceae</taxon>
        <taxon>Venatoribacter</taxon>
    </lineage>
</organism>
<dbReference type="KEGG" id="vcw:GJQ55_07540"/>
<evidence type="ECO:0000259" key="7">
    <source>
        <dbReference type="PROSITE" id="PS52018"/>
    </source>
</evidence>
<dbReference type="GO" id="GO:0016779">
    <property type="term" value="F:nucleotidyltransferase activity"/>
    <property type="evidence" value="ECO:0007669"/>
    <property type="project" value="UniProtKB-UniRule"/>
</dbReference>
<evidence type="ECO:0000313" key="9">
    <source>
        <dbReference type="Proteomes" id="UP000596074"/>
    </source>
</evidence>
<protein>
    <submittedName>
        <fullName evidence="8">DUF4433 domain-containing protein</fullName>
    </submittedName>
</protein>
<keyword evidence="9" id="KW-1185">Reference proteome</keyword>
<dbReference type="GO" id="GO:0016757">
    <property type="term" value="F:glycosyltransferase activity"/>
    <property type="evidence" value="ECO:0007669"/>
    <property type="project" value="UniProtKB-UniRule"/>
</dbReference>
<keyword evidence="3 6" id="KW-0808">Transferase</keyword>
<keyword evidence="1 6" id="KW-1277">Toxin-antitoxin system</keyword>
<keyword evidence="2 6" id="KW-0328">Glycosyltransferase</keyword>
<keyword evidence="5 6" id="KW-0238">DNA-binding</keyword>
<dbReference type="GO" id="GO:0003677">
    <property type="term" value="F:DNA binding"/>
    <property type="evidence" value="ECO:0007669"/>
    <property type="project" value="UniProtKB-UniRule"/>
</dbReference>
<proteinExistence type="inferred from homology"/>
<dbReference type="InterPro" id="IPR029494">
    <property type="entry name" value="DarT"/>
</dbReference>
<evidence type="ECO:0000256" key="6">
    <source>
        <dbReference type="PROSITE-ProRule" id="PRU01362"/>
    </source>
</evidence>
<dbReference type="AlphaFoldDB" id="A0A9X7UWH6"/>
<sequence>MAKNYKNQKLLYHLTAMENLPSILKNGLQSRAALSGAGFADVADHSILESRKSKGLEEHVPFHFFSRTPFDYAVMHKHPATPFVVLAVHRELAKANNWKIVPSHPLCGAAPDIMDYDAGFNAINWDLMHSEEHSYATDQDYKQTCMAECLSPVTVDAAKFHSIYVKTDADRATVQAYLKAAGLTLHVNVAPWMFAR</sequence>
<name>A0A9X7UWH6_9GAMM</name>
<comment type="catalytic activity">
    <reaction evidence="6">
        <text>a thymidine in DNA + NAD(+) = an N-(ADP-alpha-D-ribosyl)-thymidine in DNA + nicotinamide + H(+)</text>
        <dbReference type="Rhea" id="RHEA:71651"/>
        <dbReference type="Rhea" id="RHEA-COMP:13556"/>
        <dbReference type="Rhea" id="RHEA-COMP:18051"/>
        <dbReference type="ChEBI" id="CHEBI:15378"/>
        <dbReference type="ChEBI" id="CHEBI:17154"/>
        <dbReference type="ChEBI" id="CHEBI:57540"/>
        <dbReference type="ChEBI" id="CHEBI:137386"/>
        <dbReference type="ChEBI" id="CHEBI:191199"/>
    </reaction>
</comment>
<dbReference type="PROSITE" id="PS52018">
    <property type="entry name" value="DART"/>
    <property type="match status" value="1"/>
</dbReference>
<keyword evidence="4 6" id="KW-0548">Nucleotidyltransferase</keyword>
<feature type="active site" description="Proton acceptor" evidence="6">
    <location>
        <position position="51"/>
    </location>
</feature>
<reference evidence="8 9" key="1">
    <citation type="submission" date="2019-11" db="EMBL/GenBank/DDBJ databases">
        <title>Venatorbacter sp. nov. a predator of Campylobacter and other Gram-negative bacteria.</title>
        <authorList>
            <person name="Saeedi A."/>
            <person name="Cummings N.J."/>
            <person name="Connerton I.F."/>
            <person name="Connerton P.L."/>
        </authorList>
    </citation>
    <scope>NUCLEOTIDE SEQUENCE [LARGE SCALE GENOMIC DNA]</scope>
    <source>
        <strain evidence="8">XL5</strain>
    </source>
</reference>
<dbReference type="Proteomes" id="UP000596074">
    <property type="component" value="Chromosome"/>
</dbReference>
<comment type="caution">
    <text evidence="6">Lacks conserved residue(s) required for the propagation of feature annotation.</text>
</comment>
<feature type="binding site" evidence="6">
    <location>
        <position position="51"/>
    </location>
    <ligand>
        <name>NAD(+)</name>
        <dbReference type="ChEBI" id="CHEBI:57540"/>
    </ligand>
</feature>
<feature type="binding site" evidence="6">
    <location>
        <begin position="13"/>
        <end position="15"/>
    </location>
    <ligand>
        <name>NAD(+)</name>
        <dbReference type="ChEBI" id="CHEBI:57540"/>
    </ligand>
</feature>
<feature type="active site" evidence="6">
    <location>
        <position position="148"/>
    </location>
</feature>
<evidence type="ECO:0000256" key="2">
    <source>
        <dbReference type="ARBA" id="ARBA00022676"/>
    </source>
</evidence>
<dbReference type="EMBL" id="CP046056">
    <property type="protein sequence ID" value="QQD24337.1"/>
    <property type="molecule type" value="Genomic_DNA"/>
</dbReference>
<evidence type="ECO:0000313" key="8">
    <source>
        <dbReference type="EMBL" id="QQD24337.1"/>
    </source>
</evidence>
<comment type="similarity">
    <text evidence="6">Belongs to the DarT ADP-ribosyltransferase family.</text>
</comment>